<dbReference type="GO" id="GO:0032259">
    <property type="term" value="P:methylation"/>
    <property type="evidence" value="ECO:0007669"/>
    <property type="project" value="UniProtKB-KW"/>
</dbReference>
<dbReference type="GO" id="GO:0008168">
    <property type="term" value="F:methyltransferase activity"/>
    <property type="evidence" value="ECO:0007669"/>
    <property type="project" value="UniProtKB-KW"/>
</dbReference>
<proteinExistence type="predicted"/>
<keyword evidence="3" id="KW-0949">S-adenosyl-L-methionine</keyword>
<keyword evidence="2" id="KW-0808">Transferase</keyword>
<dbReference type="InterPro" id="IPR012327">
    <property type="entry name" value="MeTrfase_D12"/>
</dbReference>
<evidence type="ECO:0000256" key="2">
    <source>
        <dbReference type="ARBA" id="ARBA00022679"/>
    </source>
</evidence>
<comment type="caution">
    <text evidence="4">The sequence shown here is derived from an EMBL/GenBank/DDBJ whole genome shotgun (WGS) entry which is preliminary data.</text>
</comment>
<evidence type="ECO:0000313" key="5">
    <source>
        <dbReference type="Proteomes" id="UP000812672"/>
    </source>
</evidence>
<gene>
    <name evidence="4" type="ORF">KQ486_03215</name>
</gene>
<dbReference type="Proteomes" id="UP000812672">
    <property type="component" value="Unassembled WGS sequence"/>
</dbReference>
<protein>
    <submittedName>
        <fullName evidence="4">DNA adenine methylase</fullName>
    </submittedName>
</protein>
<reference evidence="4 5" key="1">
    <citation type="journal article" date="2011" name="Int. J. Syst. Evol. Microbiol.">
        <title>Allobacillus halotolerans gen. nov., sp. nov. isolated from shrimp paste.</title>
        <authorList>
            <person name="Sheu S.Y."/>
            <person name="Arun A.B."/>
            <person name="Jiang S.R."/>
            <person name="Young C.C."/>
            <person name="Chen W.M."/>
        </authorList>
    </citation>
    <scope>NUCLEOTIDE SEQUENCE [LARGE SCALE GENOMIC DNA]</scope>
    <source>
        <strain evidence="4 5">LMG 24826</strain>
    </source>
</reference>
<evidence type="ECO:0000256" key="3">
    <source>
        <dbReference type="ARBA" id="ARBA00022691"/>
    </source>
</evidence>
<keyword evidence="5" id="KW-1185">Reference proteome</keyword>
<organism evidence="4 5">
    <name type="scientific">Allobacillus halotolerans</name>
    <dbReference type="NCBI Taxonomy" id="570278"/>
    <lineage>
        <taxon>Bacteria</taxon>
        <taxon>Bacillati</taxon>
        <taxon>Bacillota</taxon>
        <taxon>Bacilli</taxon>
        <taxon>Bacillales</taxon>
        <taxon>Bacillaceae</taxon>
        <taxon>Allobacillus</taxon>
    </lineage>
</organism>
<dbReference type="EMBL" id="JAHLZF010000003">
    <property type="protein sequence ID" value="MBU6080019.1"/>
    <property type="molecule type" value="Genomic_DNA"/>
</dbReference>
<dbReference type="Pfam" id="PF02086">
    <property type="entry name" value="MethyltransfD12"/>
    <property type="match status" value="1"/>
</dbReference>
<evidence type="ECO:0000313" key="4">
    <source>
        <dbReference type="EMBL" id="MBU6080019.1"/>
    </source>
</evidence>
<name>A0ABS6GMZ9_9BACI</name>
<keyword evidence="1 4" id="KW-0489">Methyltransferase</keyword>
<accession>A0ABS6GMZ9</accession>
<sequence>MWTEQHIEEIDSNIKRKEEQLSLPVEINQRLQIKNRRYLGSKYKLLEFIWKVVEQNCEDIKSVADIFGGTGVVADRFNRAGKEIIVNDILYSNYLAYLTWFSSESIDQDKIEKLISMFNNSEPQEENYVSKNFGGTYFSEYNAMKIGYIREQIEMLSEEINYREKAILITSLLYAMDKVANTVGHYDAYRRKLDSLREIKLLVPDVNDKLNRENRVFNMDANELVREISADLVYIDTPYNSRQYGDAYHLLENIAEWQEPEVSGVAKKMINRSHIKSDYCTMKATKAFEDLITNINGKYILVSYNNMAQKGVGRSNAKISAEEIIEILETRGKVKTFDTDFQVYTTGKTKIEDHKEILYLCEISR</sequence>
<evidence type="ECO:0000256" key="1">
    <source>
        <dbReference type="ARBA" id="ARBA00022603"/>
    </source>
</evidence>